<evidence type="ECO:0008006" key="4">
    <source>
        <dbReference type="Google" id="ProtNLM"/>
    </source>
</evidence>
<dbReference type="AlphaFoldDB" id="A0A4R5PLW5"/>
<evidence type="ECO:0000256" key="1">
    <source>
        <dbReference type="SAM" id="SignalP"/>
    </source>
</evidence>
<reference evidence="2 3" key="1">
    <citation type="journal article" date="2013" name="Int. J. Syst. Evol. Microbiol.">
        <title>Hoeflea suaedae sp. nov., an endophytic bacterium isolated from the root of the halophyte Suaeda maritima.</title>
        <authorList>
            <person name="Chung E.J."/>
            <person name="Park J.A."/>
            <person name="Pramanik P."/>
            <person name="Bibi F."/>
            <person name="Jeon C.O."/>
            <person name="Chung Y.R."/>
        </authorList>
    </citation>
    <scope>NUCLEOTIDE SEQUENCE [LARGE SCALE GENOMIC DNA]</scope>
    <source>
        <strain evidence="2 3">YC6898</strain>
    </source>
</reference>
<dbReference type="PROSITE" id="PS51257">
    <property type="entry name" value="PROKAR_LIPOPROTEIN"/>
    <property type="match status" value="1"/>
</dbReference>
<sequence length="228" mass="23253">MTNKAVCALGALALLAGCQSAPTTQSSATTQAGMAAAPQPATTAQAIAEGQAVETQSGYCARPISGPPPKPAKGGDFVKNGIGNNLKRNVARNSISMLGGAIAGPLGGAVAQGIASDQIRTEQDLKGEWAITDGRPDCGCTISISSGTNLKMESSKAGKLTAESCQSPFLAQAARWSLGHTFTGYDAPLAILASDRKTVLVKLNRDGINYFSGTLADGTPVTMWRRGG</sequence>
<comment type="caution">
    <text evidence="2">The sequence shown here is derived from an EMBL/GenBank/DDBJ whole genome shotgun (WGS) entry which is preliminary data.</text>
</comment>
<dbReference type="Proteomes" id="UP000295131">
    <property type="component" value="Unassembled WGS sequence"/>
</dbReference>
<evidence type="ECO:0000313" key="3">
    <source>
        <dbReference type="Proteomes" id="UP000295131"/>
    </source>
</evidence>
<feature type="chain" id="PRO_5020766573" description="Alkaline proteinase inhibitor/ Outer membrane lipoprotein Omp19 domain-containing protein" evidence="1">
    <location>
        <begin position="22"/>
        <end position="228"/>
    </location>
</feature>
<name>A0A4R5PLW5_9HYPH</name>
<protein>
    <recommendedName>
        <fullName evidence="4">Alkaline proteinase inhibitor/ Outer membrane lipoprotein Omp19 domain-containing protein</fullName>
    </recommendedName>
</protein>
<proteinExistence type="predicted"/>
<feature type="signal peptide" evidence="1">
    <location>
        <begin position="1"/>
        <end position="21"/>
    </location>
</feature>
<dbReference type="EMBL" id="SMSI01000001">
    <property type="protein sequence ID" value="TDH37869.1"/>
    <property type="molecule type" value="Genomic_DNA"/>
</dbReference>
<gene>
    <name evidence="2" type="ORF">E2A64_01650</name>
</gene>
<accession>A0A4R5PLW5</accession>
<keyword evidence="3" id="KW-1185">Reference proteome</keyword>
<evidence type="ECO:0000313" key="2">
    <source>
        <dbReference type="EMBL" id="TDH37869.1"/>
    </source>
</evidence>
<keyword evidence="1" id="KW-0732">Signal</keyword>
<dbReference type="OrthoDB" id="8114500at2"/>
<organism evidence="2 3">
    <name type="scientific">Pseudohoeflea suaedae</name>
    <dbReference type="NCBI Taxonomy" id="877384"/>
    <lineage>
        <taxon>Bacteria</taxon>
        <taxon>Pseudomonadati</taxon>
        <taxon>Pseudomonadota</taxon>
        <taxon>Alphaproteobacteria</taxon>
        <taxon>Hyphomicrobiales</taxon>
        <taxon>Rhizobiaceae</taxon>
        <taxon>Pseudohoeflea</taxon>
    </lineage>
</organism>
<dbReference type="RefSeq" id="WP_133282706.1">
    <property type="nucleotide sequence ID" value="NZ_SMSI01000001.1"/>
</dbReference>